<dbReference type="SUPFAM" id="SSF53383">
    <property type="entry name" value="PLP-dependent transferases"/>
    <property type="match status" value="1"/>
</dbReference>
<dbReference type="Gene3D" id="3.40.640.10">
    <property type="entry name" value="Type I PLP-dependent aspartate aminotransferase-like (Major domain)"/>
    <property type="match status" value="1"/>
</dbReference>
<name>A0A7W1X9N4_9BACL</name>
<evidence type="ECO:0000256" key="5">
    <source>
        <dbReference type="RuleBase" id="RU362118"/>
    </source>
</evidence>
<comment type="similarity">
    <text evidence="2 5">Belongs to the trans-sulfuration enzymes family.</text>
</comment>
<keyword evidence="6" id="KW-0032">Aminotransferase</keyword>
<sequence length="381" mass="41943">MKLETRLAQIGNKKEKKTGAVNFPVYFSTAYEHISLGVSTGYDYSRTANPTRDVLEEAISQLEGGNGGFACSSGMAAIHTLMGLFSAGDHFVVSLDLYGGTYRLFEEVLTRFGLSFTYVDLRRSDDVKRAIGPNTKAVFIESPTNPLMQVTDLKQIAQIAKQAGCYTIVDNTFMTPYFQRPLELGADIVVHSATKYLGGHNDVLAGLIVVKGDELAERLRFIQNSIGAALGPLDTWLLMRGMKTLALRMEKHQENALAIAEYLKQHPLVDEVFYPSLNPESKAILDEQADGYGGMISFRVRNSGMIASILENLNVITYAESLGGVESLITYPARQTHADVPVEIRESIGVCDRLLRLSVGIEHKEDLIADLDQALKKADQE</sequence>
<evidence type="ECO:0000256" key="4">
    <source>
        <dbReference type="PIRSR" id="PIRSR001434-2"/>
    </source>
</evidence>
<comment type="cofactor">
    <cofactor evidence="1 5">
        <name>pyridoxal 5'-phosphate</name>
        <dbReference type="ChEBI" id="CHEBI:597326"/>
    </cofactor>
</comment>
<dbReference type="EMBL" id="JACEIP010000008">
    <property type="protein sequence ID" value="MBA4542672.1"/>
    <property type="molecule type" value="Genomic_DNA"/>
</dbReference>
<dbReference type="PIRSF" id="PIRSF001434">
    <property type="entry name" value="CGS"/>
    <property type="match status" value="1"/>
</dbReference>
<evidence type="ECO:0000256" key="3">
    <source>
        <dbReference type="ARBA" id="ARBA00022898"/>
    </source>
</evidence>
<dbReference type="InterPro" id="IPR015424">
    <property type="entry name" value="PyrdxlP-dep_Trfase"/>
</dbReference>
<dbReference type="CDD" id="cd00614">
    <property type="entry name" value="CGS_like"/>
    <property type="match status" value="1"/>
</dbReference>
<reference evidence="6 7" key="1">
    <citation type="submission" date="2020-07" db="EMBL/GenBank/DDBJ databases">
        <authorList>
            <person name="Feng H."/>
        </authorList>
    </citation>
    <scope>NUCLEOTIDE SEQUENCE [LARGE SCALE GENOMIC DNA]</scope>
    <source>
        <strain evidence="7">s-11</strain>
    </source>
</reference>
<evidence type="ECO:0000256" key="2">
    <source>
        <dbReference type="ARBA" id="ARBA00009077"/>
    </source>
</evidence>
<dbReference type="PANTHER" id="PTHR11808">
    <property type="entry name" value="TRANS-SULFURATION ENZYME FAMILY MEMBER"/>
    <property type="match status" value="1"/>
</dbReference>
<dbReference type="InterPro" id="IPR015421">
    <property type="entry name" value="PyrdxlP-dep_Trfase_major"/>
</dbReference>
<dbReference type="RefSeq" id="WP_033101767.1">
    <property type="nucleotide sequence ID" value="NZ_JACEIP010000008.1"/>
</dbReference>
<dbReference type="InterPro" id="IPR000277">
    <property type="entry name" value="Cys/Met-Metab_PyrdxlP-dep_enz"/>
</dbReference>
<protein>
    <submittedName>
        <fullName evidence="6">Aminotransferase class V-fold PLP-dependent enzyme</fullName>
    </submittedName>
</protein>
<dbReference type="GO" id="GO:0016846">
    <property type="term" value="F:carbon-sulfur lyase activity"/>
    <property type="evidence" value="ECO:0007669"/>
    <property type="project" value="TreeGrafter"/>
</dbReference>
<evidence type="ECO:0000313" key="6">
    <source>
        <dbReference type="EMBL" id="MBA4542672.1"/>
    </source>
</evidence>
<accession>A0A7W1X9N4</accession>
<dbReference type="GO" id="GO:0019346">
    <property type="term" value="P:transsulfuration"/>
    <property type="evidence" value="ECO:0007669"/>
    <property type="project" value="InterPro"/>
</dbReference>
<dbReference type="Proteomes" id="UP000530514">
    <property type="component" value="Unassembled WGS sequence"/>
</dbReference>
<dbReference type="Gene3D" id="3.90.1150.10">
    <property type="entry name" value="Aspartate Aminotransferase, domain 1"/>
    <property type="match status" value="1"/>
</dbReference>
<keyword evidence="7" id="KW-1185">Reference proteome</keyword>
<dbReference type="Pfam" id="PF01053">
    <property type="entry name" value="Cys_Met_Meta_PP"/>
    <property type="match status" value="1"/>
</dbReference>
<dbReference type="FunFam" id="3.40.640.10:FF:000009">
    <property type="entry name" value="Cystathionine gamma-synthase homolog"/>
    <property type="match status" value="1"/>
</dbReference>
<gene>
    <name evidence="6" type="ORF">H1164_07125</name>
</gene>
<dbReference type="GO" id="GO:0005737">
    <property type="term" value="C:cytoplasm"/>
    <property type="evidence" value="ECO:0007669"/>
    <property type="project" value="TreeGrafter"/>
</dbReference>
<proteinExistence type="inferred from homology"/>
<dbReference type="OrthoDB" id="9803887at2"/>
<dbReference type="FunFam" id="3.90.1150.10:FF:000070">
    <property type="entry name" value="Putative cystathionine gamma-synthase"/>
    <property type="match status" value="1"/>
</dbReference>
<evidence type="ECO:0000256" key="1">
    <source>
        <dbReference type="ARBA" id="ARBA00001933"/>
    </source>
</evidence>
<dbReference type="GO" id="GO:0030170">
    <property type="term" value="F:pyridoxal phosphate binding"/>
    <property type="evidence" value="ECO:0007669"/>
    <property type="project" value="InterPro"/>
</dbReference>
<organism evidence="6 7">
    <name type="scientific">Thermoactinomyces daqus</name>
    <dbReference type="NCBI Taxonomy" id="1329516"/>
    <lineage>
        <taxon>Bacteria</taxon>
        <taxon>Bacillati</taxon>
        <taxon>Bacillota</taxon>
        <taxon>Bacilli</taxon>
        <taxon>Bacillales</taxon>
        <taxon>Thermoactinomycetaceae</taxon>
        <taxon>Thermoactinomyces</taxon>
    </lineage>
</organism>
<dbReference type="GO" id="GO:0008483">
    <property type="term" value="F:transaminase activity"/>
    <property type="evidence" value="ECO:0007669"/>
    <property type="project" value="UniProtKB-KW"/>
</dbReference>
<dbReference type="PANTHER" id="PTHR11808:SF90">
    <property type="entry name" value="CYSTATHIONINE GAMMA-SYNTHASE"/>
    <property type="match status" value="1"/>
</dbReference>
<dbReference type="PROSITE" id="PS00868">
    <property type="entry name" value="CYS_MET_METAB_PP"/>
    <property type="match status" value="1"/>
</dbReference>
<feature type="modified residue" description="N6-(pyridoxal phosphate)lysine" evidence="4">
    <location>
        <position position="195"/>
    </location>
</feature>
<keyword evidence="6" id="KW-0808">Transferase</keyword>
<keyword evidence="3 4" id="KW-0663">Pyridoxal phosphate</keyword>
<dbReference type="InterPro" id="IPR054542">
    <property type="entry name" value="Cys_met_metab_PP"/>
</dbReference>
<evidence type="ECO:0000313" key="7">
    <source>
        <dbReference type="Proteomes" id="UP000530514"/>
    </source>
</evidence>
<dbReference type="AlphaFoldDB" id="A0A7W1X9N4"/>
<dbReference type="InterPro" id="IPR015422">
    <property type="entry name" value="PyrdxlP-dep_Trfase_small"/>
</dbReference>
<comment type="caution">
    <text evidence="6">The sequence shown here is derived from an EMBL/GenBank/DDBJ whole genome shotgun (WGS) entry which is preliminary data.</text>
</comment>